<comment type="caution">
    <text evidence="2">The sequence shown here is derived from an EMBL/GenBank/DDBJ whole genome shotgun (WGS) entry which is preliminary data.</text>
</comment>
<protein>
    <submittedName>
        <fullName evidence="2">Uncharacterized protein</fullName>
    </submittedName>
</protein>
<accession>A0A917F431</accession>
<proteinExistence type="predicted"/>
<sequence>MAPRQSGGEDAAGGSPVPHGRQRWEPLHEYVELLMHRSTEVFRHRARVAALSRSRPESDPEFVQARSALAAALLERDINETLAAGLLTLDQRNHLASLLASGRAW</sequence>
<evidence type="ECO:0000313" key="3">
    <source>
        <dbReference type="Proteomes" id="UP000605670"/>
    </source>
</evidence>
<reference evidence="2" key="1">
    <citation type="journal article" date="2014" name="Int. J. Syst. Evol. Microbiol.">
        <title>Complete genome sequence of Corynebacterium casei LMG S-19264T (=DSM 44701T), isolated from a smear-ripened cheese.</title>
        <authorList>
            <consortium name="US DOE Joint Genome Institute (JGI-PGF)"/>
            <person name="Walter F."/>
            <person name="Albersmeier A."/>
            <person name="Kalinowski J."/>
            <person name="Ruckert C."/>
        </authorList>
    </citation>
    <scope>NUCLEOTIDE SEQUENCE</scope>
    <source>
        <strain evidence="2">CGMCC 1.12160</strain>
    </source>
</reference>
<dbReference type="EMBL" id="BMEM01000001">
    <property type="protein sequence ID" value="GGF46586.1"/>
    <property type="molecule type" value="Genomic_DNA"/>
</dbReference>
<organism evidence="2 3">
    <name type="scientific">Ornithinimicrobium tianjinense</name>
    <dbReference type="NCBI Taxonomy" id="1195761"/>
    <lineage>
        <taxon>Bacteria</taxon>
        <taxon>Bacillati</taxon>
        <taxon>Actinomycetota</taxon>
        <taxon>Actinomycetes</taxon>
        <taxon>Micrococcales</taxon>
        <taxon>Ornithinimicrobiaceae</taxon>
        <taxon>Ornithinimicrobium</taxon>
    </lineage>
</organism>
<evidence type="ECO:0000313" key="2">
    <source>
        <dbReference type="EMBL" id="GGF46586.1"/>
    </source>
</evidence>
<dbReference type="Proteomes" id="UP000605670">
    <property type="component" value="Unassembled WGS sequence"/>
</dbReference>
<name>A0A917F431_9MICO</name>
<dbReference type="AlphaFoldDB" id="A0A917F431"/>
<evidence type="ECO:0000256" key="1">
    <source>
        <dbReference type="SAM" id="MobiDB-lite"/>
    </source>
</evidence>
<keyword evidence="3" id="KW-1185">Reference proteome</keyword>
<reference evidence="2" key="2">
    <citation type="submission" date="2020-09" db="EMBL/GenBank/DDBJ databases">
        <authorList>
            <person name="Sun Q."/>
            <person name="Zhou Y."/>
        </authorList>
    </citation>
    <scope>NUCLEOTIDE SEQUENCE</scope>
    <source>
        <strain evidence="2">CGMCC 1.12160</strain>
    </source>
</reference>
<gene>
    <name evidence="2" type="ORF">GCM10011366_12870</name>
</gene>
<feature type="region of interest" description="Disordered" evidence="1">
    <location>
        <begin position="1"/>
        <end position="23"/>
    </location>
</feature>